<sequence length="39" mass="4565">MKTQSMVIYQFISHYQINAIQESAFNPQLKSQNHSKPIN</sequence>
<evidence type="ECO:0000313" key="1">
    <source>
        <dbReference type="EMBL" id="CAD8166063.1"/>
    </source>
</evidence>
<dbReference type="Proteomes" id="UP000683925">
    <property type="component" value="Unassembled WGS sequence"/>
</dbReference>
<accession>A0A8S1UPQ9</accession>
<reference evidence="1" key="1">
    <citation type="submission" date="2021-01" db="EMBL/GenBank/DDBJ databases">
        <authorList>
            <consortium name="Genoscope - CEA"/>
            <person name="William W."/>
        </authorList>
    </citation>
    <scope>NUCLEOTIDE SEQUENCE</scope>
</reference>
<name>A0A8S1UPQ9_PAROT</name>
<keyword evidence="2" id="KW-1185">Reference proteome</keyword>
<proteinExistence type="predicted"/>
<gene>
    <name evidence="1" type="ORF">POCTA_138.1.T0470267</name>
</gene>
<dbReference type="EMBL" id="CAJJDP010000047">
    <property type="protein sequence ID" value="CAD8166063.1"/>
    <property type="molecule type" value="Genomic_DNA"/>
</dbReference>
<comment type="caution">
    <text evidence="1">The sequence shown here is derived from an EMBL/GenBank/DDBJ whole genome shotgun (WGS) entry which is preliminary data.</text>
</comment>
<evidence type="ECO:0000313" key="2">
    <source>
        <dbReference type="Proteomes" id="UP000683925"/>
    </source>
</evidence>
<protein>
    <submittedName>
        <fullName evidence="1">Uncharacterized protein</fullName>
    </submittedName>
</protein>
<organism evidence="1 2">
    <name type="scientific">Paramecium octaurelia</name>
    <dbReference type="NCBI Taxonomy" id="43137"/>
    <lineage>
        <taxon>Eukaryota</taxon>
        <taxon>Sar</taxon>
        <taxon>Alveolata</taxon>
        <taxon>Ciliophora</taxon>
        <taxon>Intramacronucleata</taxon>
        <taxon>Oligohymenophorea</taxon>
        <taxon>Peniculida</taxon>
        <taxon>Parameciidae</taxon>
        <taxon>Paramecium</taxon>
    </lineage>
</organism>
<dbReference type="AlphaFoldDB" id="A0A8S1UPQ9"/>